<proteinExistence type="inferred from homology"/>
<evidence type="ECO:0000256" key="3">
    <source>
        <dbReference type="ARBA" id="ARBA00022692"/>
    </source>
</evidence>
<dbReference type="GO" id="GO:0005524">
    <property type="term" value="F:ATP binding"/>
    <property type="evidence" value="ECO:0007669"/>
    <property type="project" value="UniProtKB-KW"/>
</dbReference>
<evidence type="ECO:0000256" key="5">
    <source>
        <dbReference type="ARBA" id="ARBA00022840"/>
    </source>
</evidence>
<evidence type="ECO:0000256" key="8">
    <source>
        <dbReference type="SAM" id="Coils"/>
    </source>
</evidence>
<dbReference type="Proteomes" id="UP000604046">
    <property type="component" value="Unassembled WGS sequence"/>
</dbReference>
<dbReference type="InterPro" id="IPR003593">
    <property type="entry name" value="AAA+_ATPase"/>
</dbReference>
<evidence type="ECO:0000256" key="6">
    <source>
        <dbReference type="ARBA" id="ARBA00022989"/>
    </source>
</evidence>
<dbReference type="InterPro" id="IPR003439">
    <property type="entry name" value="ABC_transporter-like_ATP-bd"/>
</dbReference>
<dbReference type="PANTHER" id="PTHR11384:SF55">
    <property type="entry name" value="ATP-BINDING CASSETTE TRANSPORTER"/>
    <property type="match status" value="1"/>
</dbReference>
<dbReference type="GO" id="GO:0016020">
    <property type="term" value="C:membrane"/>
    <property type="evidence" value="ECO:0007669"/>
    <property type="project" value="InterPro"/>
</dbReference>
<dbReference type="SMART" id="SM00382">
    <property type="entry name" value="AAA"/>
    <property type="match status" value="1"/>
</dbReference>
<evidence type="ECO:0000256" key="2">
    <source>
        <dbReference type="ARBA" id="ARBA00022448"/>
    </source>
</evidence>
<comment type="similarity">
    <text evidence="1">Belongs to the ABC transporter superfamily. ABCD family. Peroxisomal fatty acyl CoA transporter (TC 3.A.1.203) subfamily.</text>
</comment>
<evidence type="ECO:0000256" key="9">
    <source>
        <dbReference type="SAM" id="MobiDB-lite"/>
    </source>
</evidence>
<evidence type="ECO:0000313" key="12">
    <source>
        <dbReference type="EMBL" id="CAE7033823.1"/>
    </source>
</evidence>
<evidence type="ECO:0000256" key="7">
    <source>
        <dbReference type="ARBA" id="ARBA00023136"/>
    </source>
</evidence>
<keyword evidence="6" id="KW-1133">Transmembrane helix</keyword>
<dbReference type="EMBL" id="CAJNDS010000247">
    <property type="protein sequence ID" value="CAE7033823.1"/>
    <property type="molecule type" value="Genomic_DNA"/>
</dbReference>
<dbReference type="InterPro" id="IPR050835">
    <property type="entry name" value="ABC_transporter_sub-D"/>
</dbReference>
<dbReference type="Gene3D" id="3.40.50.300">
    <property type="entry name" value="P-loop containing nucleotide triphosphate hydrolases"/>
    <property type="match status" value="1"/>
</dbReference>
<dbReference type="InterPro" id="IPR036640">
    <property type="entry name" value="ABC1_TM_sf"/>
</dbReference>
<feature type="region of interest" description="Disordered" evidence="9">
    <location>
        <begin position="338"/>
        <end position="357"/>
    </location>
</feature>
<keyword evidence="8" id="KW-0175">Coiled coil</keyword>
<dbReference type="PROSITE" id="PS50929">
    <property type="entry name" value="ABC_TM1F"/>
    <property type="match status" value="1"/>
</dbReference>
<keyword evidence="7" id="KW-0472">Membrane</keyword>
<keyword evidence="4" id="KW-0547">Nucleotide-binding</keyword>
<feature type="domain" description="ABC transporter" evidence="10">
    <location>
        <begin position="1190"/>
        <end position="1412"/>
    </location>
</feature>
<name>A0A812II88_9DINO</name>
<dbReference type="Gene3D" id="1.20.1560.10">
    <property type="entry name" value="ABC transporter type 1, transmembrane domain"/>
    <property type="match status" value="1"/>
</dbReference>
<keyword evidence="5" id="KW-0067">ATP-binding</keyword>
<accession>A0A812II88</accession>
<reference evidence="12" key="1">
    <citation type="submission" date="2021-02" db="EMBL/GenBank/DDBJ databases">
        <authorList>
            <person name="Dougan E. K."/>
            <person name="Rhodes N."/>
            <person name="Thang M."/>
            <person name="Chan C."/>
        </authorList>
    </citation>
    <scope>NUCLEOTIDE SEQUENCE</scope>
</reference>
<feature type="region of interest" description="Disordered" evidence="9">
    <location>
        <begin position="375"/>
        <end position="407"/>
    </location>
</feature>
<dbReference type="InterPro" id="IPR017871">
    <property type="entry name" value="ABC_transporter-like_CS"/>
</dbReference>
<keyword evidence="3" id="KW-0812">Transmembrane</keyword>
<dbReference type="OrthoDB" id="422637at2759"/>
<dbReference type="GO" id="GO:0016887">
    <property type="term" value="F:ATP hydrolysis activity"/>
    <property type="evidence" value="ECO:0007669"/>
    <property type="project" value="InterPro"/>
</dbReference>
<dbReference type="Pfam" id="PF06472">
    <property type="entry name" value="ABC_membrane_2"/>
    <property type="match status" value="1"/>
</dbReference>
<feature type="region of interest" description="Disordered" evidence="9">
    <location>
        <begin position="586"/>
        <end position="615"/>
    </location>
</feature>
<comment type="caution">
    <text evidence="12">The sequence shown here is derived from an EMBL/GenBank/DDBJ whole genome shotgun (WGS) entry which is preliminary data.</text>
</comment>
<evidence type="ECO:0000259" key="10">
    <source>
        <dbReference type="PROSITE" id="PS50893"/>
    </source>
</evidence>
<dbReference type="PANTHER" id="PTHR11384">
    <property type="entry name" value="ATP-BINDING CASSETTE, SUB-FAMILY D MEMBER"/>
    <property type="match status" value="1"/>
</dbReference>
<dbReference type="InterPro" id="IPR027417">
    <property type="entry name" value="P-loop_NTPase"/>
</dbReference>
<dbReference type="Pfam" id="PF00005">
    <property type="entry name" value="ABC_tran"/>
    <property type="match status" value="1"/>
</dbReference>
<dbReference type="GO" id="GO:0140359">
    <property type="term" value="F:ABC-type transporter activity"/>
    <property type="evidence" value="ECO:0007669"/>
    <property type="project" value="InterPro"/>
</dbReference>
<feature type="domain" description="ABC transmembrane type-1" evidence="11">
    <location>
        <begin position="901"/>
        <end position="1137"/>
    </location>
</feature>
<protein>
    <submittedName>
        <fullName evidence="12">Uncharacterized protein</fullName>
    </submittedName>
</protein>
<organism evidence="12 13">
    <name type="scientific">Symbiodinium natans</name>
    <dbReference type="NCBI Taxonomy" id="878477"/>
    <lineage>
        <taxon>Eukaryota</taxon>
        <taxon>Sar</taxon>
        <taxon>Alveolata</taxon>
        <taxon>Dinophyceae</taxon>
        <taxon>Suessiales</taxon>
        <taxon>Symbiodiniaceae</taxon>
        <taxon>Symbiodinium</taxon>
    </lineage>
</organism>
<evidence type="ECO:0000259" key="11">
    <source>
        <dbReference type="PROSITE" id="PS50929"/>
    </source>
</evidence>
<sequence>MDEVERGFKEKYEDLMKTLMECRRQYLSEVAELRDRIRNATLSPSMQAALAEVSDEGDGGDHGIYRFQPEIALDEKTREYFKAAMQENMKIALTKGAAAAGETIQLLMAQLNDAQSELEKLREQLEAALLQAQLSEGMEKRPPPPRKVSVVDTSSQEQAKKLQAELDALRSEFEAAKQDSERHRGILQVFGLDANASLDDARKLWDSLNTPVDDWSEEVQKLREKNKTLRQQSKTLEEELAELKKKNHEELCRKLQGQVTDLQAEVEKLKQQLATKNIPSKGDEKEDMEALKRQLALLKKQVESQGKGDAMKDLMKQNEALESELAKLKQQLSEKVAEVQETTKAAETARRQSTDLMSQMELMRKELERAKKDLAEERRRSAQLQAELDPEGEGRSSGDSPELSQANMRVRKLEQTLKSVREENEQLKKENGVLKEQLEEAKIMRKALEQAMEELKRKFEDFKRRLQEKGVDVSILDEALAEAGMPLHPMSVFDRLYKDAIRRQHRSQEKWVVDMRNAQQETWERILGIYDGPPLTKEQVNALVENGLIDIRMFGMERKEAKETKESSEPAPPARMICPRCGSMMRATTPDSAPAAPPRPHTHGASLTERSKPKLERVRTWAGSVTSLRAAGAVAVPQGALTYTNAEAFARKELYLDIVGFHPVSPVHERRTFAIVSEADQYRKHCRLQRFGEPHPLDLPLPSPTSSLSPKAKESFPVSTSKSEPGSSLEAPPVSLASPASPASPSSQAPLECFSLAPTASADLEPPPTMTIDSASAMTLDLRETQVKSPPPMLSEPIAPPLQQRRISARDAKIVDGGSKPLLTAVLRLTGALFEEERRWKAVSLCLALFCLLLGEAATARRYAEVHGNLMTALQKRKTTAFRFGLWKVGKVLLTISPIVALREYAAGLLELTWRESLTRRLVGRYLSDGTASKRQSFYSLTLTGEIDNPDQRICQDVGSFVHTAVSLSQDLVRTFLSVLAFAPTLYAISPTACFGGMAYAILGTLIATQGFGAWLGQYQMRCVQQEAGLRYKLIRVRENAESIAFFEGGEAELSKFNAAFTTLLDTAYQRVLVAVGYGMLNRNFQWATFVVTPVLVGPAYLKGKVEFGVIAQTSMAFNTILNAMTLVMHRLEALSDVSVCVQRLHDLDLALQHCMAERAACKRPGVRGQECINSTEADADSVRVCFRSVTLKTPLRADVTPRVLFGRLSFELLDGQSLLVTGESGIGKSSLLRAAAGLWTNGSGTIQLCDRRHVFFMPQKPYMFLGSLRSQLLYPRIDDRVVSDSELEEVLRRVRLGDLLDRHDLGDTRDWTSILSLGQQQRINFARLLLRPQSQLALMDECTSACDVQSESHLYEHLQKQLRSYVSVGHRPALRKFHSHVLWLRRGEGHLKQPRTEGIFLPMSEFERSAP</sequence>
<feature type="compositionally biased region" description="Low complexity" evidence="9">
    <location>
        <begin position="727"/>
        <end position="750"/>
    </location>
</feature>
<evidence type="ECO:0000256" key="4">
    <source>
        <dbReference type="ARBA" id="ARBA00022741"/>
    </source>
</evidence>
<feature type="compositionally biased region" description="Polar residues" evidence="9">
    <location>
        <begin position="717"/>
        <end position="726"/>
    </location>
</feature>
<evidence type="ECO:0000256" key="1">
    <source>
        <dbReference type="ARBA" id="ARBA00008575"/>
    </source>
</evidence>
<dbReference type="SUPFAM" id="SSF52540">
    <property type="entry name" value="P-loop containing nucleoside triphosphate hydrolases"/>
    <property type="match status" value="1"/>
</dbReference>
<evidence type="ECO:0000313" key="13">
    <source>
        <dbReference type="Proteomes" id="UP000604046"/>
    </source>
</evidence>
<dbReference type="InterPro" id="IPR011527">
    <property type="entry name" value="ABC1_TM_dom"/>
</dbReference>
<feature type="region of interest" description="Disordered" evidence="9">
    <location>
        <begin position="692"/>
        <end position="750"/>
    </location>
</feature>
<feature type="compositionally biased region" description="Polar residues" evidence="9">
    <location>
        <begin position="397"/>
        <end position="407"/>
    </location>
</feature>
<dbReference type="PROSITE" id="PS50893">
    <property type="entry name" value="ABC_TRANSPORTER_2"/>
    <property type="match status" value="1"/>
</dbReference>
<feature type="coiled-coil region" evidence="8">
    <location>
        <begin position="97"/>
        <end position="179"/>
    </location>
</feature>
<keyword evidence="2" id="KW-0813">Transport</keyword>
<dbReference type="PROSITE" id="PS00211">
    <property type="entry name" value="ABC_TRANSPORTER_1"/>
    <property type="match status" value="1"/>
</dbReference>
<dbReference type="SUPFAM" id="SSF90123">
    <property type="entry name" value="ABC transporter transmembrane region"/>
    <property type="match status" value="1"/>
</dbReference>
<keyword evidence="13" id="KW-1185">Reference proteome</keyword>
<dbReference type="CDD" id="cd03223">
    <property type="entry name" value="ABCD_peroxisomal_ALDP"/>
    <property type="match status" value="1"/>
</dbReference>
<dbReference type="Gene3D" id="1.10.287.1490">
    <property type="match status" value="1"/>
</dbReference>
<gene>
    <name evidence="12" type="ORF">SNAT2548_LOCUS4065</name>
</gene>